<keyword evidence="8" id="KW-0498">Mitosis</keyword>
<dbReference type="SMART" id="SM00487">
    <property type="entry name" value="DEXDc"/>
    <property type="match status" value="1"/>
</dbReference>
<evidence type="ECO:0000256" key="8">
    <source>
        <dbReference type="ARBA" id="ARBA00022776"/>
    </source>
</evidence>
<dbReference type="PROSITE" id="PS51194">
    <property type="entry name" value="HELICASE_CTER"/>
    <property type="match status" value="1"/>
</dbReference>
<evidence type="ECO:0000256" key="16">
    <source>
        <dbReference type="ARBA" id="ARBA00024776"/>
    </source>
</evidence>
<evidence type="ECO:0000256" key="15">
    <source>
        <dbReference type="ARBA" id="ARBA00023306"/>
    </source>
</evidence>
<keyword evidence="5" id="KW-0132">Cell division</keyword>
<sequence>MDCASESPCCSKSIHRSSSPDGICQNGNGSIASEVRVQFSGSSPRPAVCKPVRVEKYCDDGADEAYLQRMIEWHSSSDALDTETMQIKQDYLAPVRLWRQLHRYQRSGIRWLLELYKEALGGILGDEMGLGKTVQIIGFLVAVSMSQHAVPGFKYRGLGPVLVLCPATLLFHWVREFHKWWPKFRVAVLHDSGSFQGPREELIGKMAAKCGVLVTSYGMILKVMDILLRYSWHIVVLDEGHLIRNPDAKWTLLVKRLRTPYRYIVSGSPMQNSLRELWSLMDFVYPGLLGDLTTFLRELGVPITQGGYANATSLQVKTAYRCAQLLRAKISPCLLRRLKNEVNADVNLPLKSDHVLFCQLTTEQKNIYREYVQSEECLRILDGQIQIFVGLTYLRKLCNHPDLVKRRYNNDCADLSRSYGFWKRSGKMVVLESMLKLWKAQNHRVVLFSQSRKMLTILEKFLQQQGYRYLRLDGMTAVGQRQDIVRTFNSDASVFVMLSTTRVGGLGLDMTGADRVILFDPDWNPTTDVQAQERAWRIGQTKDVLVFRLIASSTVEEKIYHRQIFKQFLINRVLKNPRQKKFLKGLNVDDLFSFIDTRCNETQTLFKDADSVKTDMLKRLMNSSAESSSETTVKLSEKKIRRLKELAKRLSKSMGNKAKNNDSSNPEKMVDGVRIPFLAKQTLIDKEAGEQSSSPSVRDVSCGDYILSNLLRTTTVDSALSHDQIIDGSVDEDDPMDVEAERIAKKAIKNLRRSQRVMRRRFDLSLKNVPVCPPPTLTPNKEKDMFAPNPFCHSGEDRPDESLSGSDLLQIIRKRKMLTQTMKNSSSDDDDDDYNANRNDFVVRPIDKAPNDFEAIPCRYAYLVDQIRLFLEEGGGRATTESIITRFESEIPQGDTPVFRSMLLNICTFRRDSEGHGFWFLKSYEQANSGSFA</sequence>
<proteinExistence type="inferred from homology"/>
<dbReference type="PROSITE" id="PS51192">
    <property type="entry name" value="HELICASE_ATP_BIND_1"/>
    <property type="match status" value="1"/>
</dbReference>
<evidence type="ECO:0000313" key="21">
    <source>
        <dbReference type="WBParaSite" id="TMUE_3000012142.1"/>
    </source>
</evidence>
<evidence type="ECO:0000259" key="18">
    <source>
        <dbReference type="PROSITE" id="PS51192"/>
    </source>
</evidence>
<evidence type="ECO:0000256" key="12">
    <source>
        <dbReference type="ARBA" id="ARBA00023125"/>
    </source>
</evidence>
<dbReference type="PANTHER" id="PTHR45629">
    <property type="entry name" value="SNF2/RAD54 FAMILY MEMBER"/>
    <property type="match status" value="1"/>
</dbReference>
<dbReference type="InterPro" id="IPR000330">
    <property type="entry name" value="SNF2_N"/>
</dbReference>
<keyword evidence="15" id="KW-0131">Cell cycle</keyword>
<dbReference type="InterPro" id="IPR038718">
    <property type="entry name" value="SNF2-like_sf"/>
</dbReference>
<accession>A0A5S6QZ14</accession>
<evidence type="ECO:0000256" key="11">
    <source>
        <dbReference type="ARBA" id="ARBA00022840"/>
    </source>
</evidence>
<feature type="domain" description="Helicase ATP-binding" evidence="18">
    <location>
        <begin position="113"/>
        <end position="287"/>
    </location>
</feature>
<keyword evidence="9" id="KW-0378">Hydrolase</keyword>
<keyword evidence="20" id="KW-1185">Reference proteome</keyword>
<dbReference type="AlphaFoldDB" id="A0A5S6QZ14"/>
<dbReference type="Pfam" id="PF00271">
    <property type="entry name" value="Helicase_C"/>
    <property type="match status" value="1"/>
</dbReference>
<evidence type="ECO:0000256" key="7">
    <source>
        <dbReference type="ARBA" id="ARBA00022763"/>
    </source>
</evidence>
<dbReference type="CDD" id="cd22254">
    <property type="entry name" value="CSB_WHD"/>
    <property type="match status" value="1"/>
</dbReference>
<dbReference type="SMART" id="SM00490">
    <property type="entry name" value="HELICc"/>
    <property type="match status" value="1"/>
</dbReference>
<dbReference type="GO" id="GO:0016787">
    <property type="term" value="F:hydrolase activity"/>
    <property type="evidence" value="ECO:0007669"/>
    <property type="project" value="UniProtKB-KW"/>
</dbReference>
<evidence type="ECO:0000256" key="14">
    <source>
        <dbReference type="ARBA" id="ARBA00023242"/>
    </source>
</evidence>
<evidence type="ECO:0000256" key="17">
    <source>
        <dbReference type="ARBA" id="ARBA00029956"/>
    </source>
</evidence>
<dbReference type="InterPro" id="IPR050496">
    <property type="entry name" value="SNF2_RAD54_helicase_repair"/>
</dbReference>
<dbReference type="GO" id="GO:0051301">
    <property type="term" value="P:cell division"/>
    <property type="evidence" value="ECO:0007669"/>
    <property type="project" value="UniProtKB-KW"/>
</dbReference>
<organism evidence="20 21">
    <name type="scientific">Trichuris muris</name>
    <name type="common">Mouse whipworm</name>
    <dbReference type="NCBI Taxonomy" id="70415"/>
    <lineage>
        <taxon>Eukaryota</taxon>
        <taxon>Metazoa</taxon>
        <taxon>Ecdysozoa</taxon>
        <taxon>Nematoda</taxon>
        <taxon>Enoplea</taxon>
        <taxon>Dorylaimia</taxon>
        <taxon>Trichinellida</taxon>
        <taxon>Trichuridae</taxon>
        <taxon>Trichuris</taxon>
    </lineage>
</organism>
<dbReference type="Gene3D" id="3.40.50.300">
    <property type="entry name" value="P-loop containing nucleotide triphosphate hydrolases"/>
    <property type="match status" value="1"/>
</dbReference>
<dbReference type="STRING" id="70415.A0A5S6QZ14"/>
<dbReference type="GO" id="GO:0006283">
    <property type="term" value="P:transcription-coupled nucleotide-excision repair"/>
    <property type="evidence" value="ECO:0007669"/>
    <property type="project" value="TreeGrafter"/>
</dbReference>
<dbReference type="GO" id="GO:0008094">
    <property type="term" value="F:ATP-dependent activity, acting on DNA"/>
    <property type="evidence" value="ECO:0007669"/>
    <property type="project" value="TreeGrafter"/>
</dbReference>
<evidence type="ECO:0000256" key="1">
    <source>
        <dbReference type="ARBA" id="ARBA00004123"/>
    </source>
</evidence>
<comment type="function">
    <text evidence="16">Involved in mitotic DNA repair and meiotic recombination. Functions in the recombinational DNA repair pathway. Essential for interhomolog gene conversion (GC), but may have a less important role in intersister GC than spn-A/Rad51. In the presence of DNA, spn-A/Rad51 enhances the ATPase activity of okr/Rad54.</text>
</comment>
<evidence type="ECO:0000256" key="6">
    <source>
        <dbReference type="ARBA" id="ARBA00022741"/>
    </source>
</evidence>
<dbReference type="InterPro" id="IPR001650">
    <property type="entry name" value="Helicase_C-like"/>
</dbReference>
<dbReference type="Pfam" id="PF00176">
    <property type="entry name" value="SNF2-rel_dom"/>
    <property type="match status" value="1"/>
</dbReference>
<dbReference type="Pfam" id="PF25875">
    <property type="entry name" value="WHD_Rad26_CSB"/>
    <property type="match status" value="1"/>
</dbReference>
<dbReference type="InterPro" id="IPR014001">
    <property type="entry name" value="Helicase_ATP-bd"/>
</dbReference>
<evidence type="ECO:0000256" key="5">
    <source>
        <dbReference type="ARBA" id="ARBA00022618"/>
    </source>
</evidence>
<feature type="domain" description="Helicase C-terminal" evidence="19">
    <location>
        <begin position="430"/>
        <end position="584"/>
    </location>
</feature>
<evidence type="ECO:0000256" key="3">
    <source>
        <dbReference type="ARBA" id="ARBA00011467"/>
    </source>
</evidence>
<dbReference type="PANTHER" id="PTHR45629:SF7">
    <property type="entry name" value="DNA EXCISION REPAIR PROTEIN ERCC-6-RELATED"/>
    <property type="match status" value="1"/>
</dbReference>
<evidence type="ECO:0000256" key="13">
    <source>
        <dbReference type="ARBA" id="ARBA00023204"/>
    </source>
</evidence>
<evidence type="ECO:0000259" key="19">
    <source>
        <dbReference type="PROSITE" id="PS51194"/>
    </source>
</evidence>
<dbReference type="SUPFAM" id="SSF52540">
    <property type="entry name" value="P-loop containing nucleoside triphosphate hydrolases"/>
    <property type="match status" value="2"/>
</dbReference>
<name>A0A5S6QZ14_TRIMR</name>
<keyword evidence="13" id="KW-0234">DNA repair</keyword>
<evidence type="ECO:0000256" key="10">
    <source>
        <dbReference type="ARBA" id="ARBA00022806"/>
    </source>
</evidence>
<dbReference type="GO" id="GO:0005634">
    <property type="term" value="C:nucleus"/>
    <property type="evidence" value="ECO:0007669"/>
    <property type="project" value="TreeGrafter"/>
</dbReference>
<dbReference type="Gene3D" id="3.40.50.10810">
    <property type="entry name" value="Tandem AAA-ATPase domain"/>
    <property type="match status" value="1"/>
</dbReference>
<comment type="subunit">
    <text evidence="3">Interacts (via N-terminus) with spn-A/Rad51.</text>
</comment>
<evidence type="ECO:0000313" key="20">
    <source>
        <dbReference type="Proteomes" id="UP000046395"/>
    </source>
</evidence>
<dbReference type="CDD" id="cd18793">
    <property type="entry name" value="SF2_C_SNF"/>
    <property type="match status" value="1"/>
</dbReference>
<comment type="similarity">
    <text evidence="2">Belongs to the SNF2/RAD54 helicase family.</text>
</comment>
<comment type="subcellular location">
    <subcellularLocation>
        <location evidence="1">Nucleus</location>
    </subcellularLocation>
</comment>
<dbReference type="InterPro" id="IPR058951">
    <property type="entry name" value="WHD_Rad26_CSB-like"/>
</dbReference>
<keyword evidence="14" id="KW-0539">Nucleus</keyword>
<evidence type="ECO:0000256" key="4">
    <source>
        <dbReference type="ARBA" id="ARBA00015341"/>
    </source>
</evidence>
<dbReference type="FunFam" id="3.40.50.10810:FF:000094">
    <property type="entry name" value="DNA excision repair protein ERCC-6"/>
    <property type="match status" value="1"/>
</dbReference>
<dbReference type="InterPro" id="IPR049730">
    <property type="entry name" value="SNF2/RAD54-like_C"/>
</dbReference>
<dbReference type="GO" id="GO:0005524">
    <property type="term" value="F:ATP binding"/>
    <property type="evidence" value="ECO:0007669"/>
    <property type="project" value="InterPro"/>
</dbReference>
<reference evidence="21" key="1">
    <citation type="submission" date="2019-12" db="UniProtKB">
        <authorList>
            <consortium name="WormBaseParasite"/>
        </authorList>
    </citation>
    <scope>IDENTIFICATION</scope>
</reference>
<keyword evidence="6" id="KW-0547">Nucleotide-binding</keyword>
<keyword evidence="10" id="KW-0347">Helicase</keyword>
<keyword evidence="12" id="KW-0238">DNA-binding</keyword>
<dbReference type="Proteomes" id="UP000046395">
    <property type="component" value="Unassembled WGS sequence"/>
</dbReference>
<evidence type="ECO:0000256" key="2">
    <source>
        <dbReference type="ARBA" id="ARBA00007025"/>
    </source>
</evidence>
<keyword evidence="11" id="KW-0067">ATP-binding</keyword>
<keyword evidence="7" id="KW-0227">DNA damage</keyword>
<protein>
    <recommendedName>
        <fullName evidence="4">DNA repair and recombination protein RAD54-like</fullName>
    </recommendedName>
    <alternativeName>
        <fullName evidence="17">Protein okra</fullName>
    </alternativeName>
</protein>
<evidence type="ECO:0000256" key="9">
    <source>
        <dbReference type="ARBA" id="ARBA00022801"/>
    </source>
</evidence>
<dbReference type="WBParaSite" id="TMUE_3000012142.1">
    <property type="protein sequence ID" value="TMUE_3000012142.1"/>
    <property type="gene ID" value="WBGene00291659"/>
</dbReference>
<dbReference type="InterPro" id="IPR027417">
    <property type="entry name" value="P-loop_NTPase"/>
</dbReference>